<reference evidence="1" key="1">
    <citation type="submission" date="2019-11" db="EMBL/GenBank/DDBJ databases">
        <authorList>
            <person name="Feng L."/>
        </authorList>
    </citation>
    <scope>NUCLEOTIDE SEQUENCE</scope>
    <source>
        <strain evidence="1">ElimosumLFYP34</strain>
    </source>
</reference>
<protein>
    <recommendedName>
        <fullName evidence="2">Restriction endonuclease subunit S</fullName>
    </recommendedName>
</protein>
<accession>A0A6N3CM30</accession>
<sequence length="205" mass="23605">MNYLTELLAFYRWMAESRLSPLLQAYWHLLMYTNNRAAIRTAQGIWYWPVEFKLRNTVAMPVLGVRDRRVLLRQRGYLIDRGRVTYQKDAGQRAGIYRMVPFDQGLEAICVRDERRDSVTKVWTQAVPSTVTELSPFININTKQASLSYSNQEAAASIHGFNLLPPLTDKEKEAIKARYPDDDVAAFNAMWAARERKQMAGKAQG</sequence>
<proteinExistence type="predicted"/>
<dbReference type="AlphaFoldDB" id="A0A6N3CM30"/>
<evidence type="ECO:0008006" key="2">
    <source>
        <dbReference type="Google" id="ProtNLM"/>
    </source>
</evidence>
<gene>
    <name evidence="1" type="ORF">ELLFYP34_02846</name>
</gene>
<organism evidence="1">
    <name type="scientific">Eubacterium limosum</name>
    <dbReference type="NCBI Taxonomy" id="1736"/>
    <lineage>
        <taxon>Bacteria</taxon>
        <taxon>Bacillati</taxon>
        <taxon>Bacillota</taxon>
        <taxon>Clostridia</taxon>
        <taxon>Eubacteriales</taxon>
        <taxon>Eubacteriaceae</taxon>
        <taxon>Eubacterium</taxon>
    </lineage>
</organism>
<dbReference type="EMBL" id="CACRTR010000008">
    <property type="protein sequence ID" value="VYU16892.1"/>
    <property type="molecule type" value="Genomic_DNA"/>
</dbReference>
<evidence type="ECO:0000313" key="1">
    <source>
        <dbReference type="EMBL" id="VYU16892.1"/>
    </source>
</evidence>
<name>A0A6N3CM30_EUBLI</name>